<feature type="domain" description="EF-hand" evidence="13">
    <location>
        <begin position="385"/>
        <end position="420"/>
    </location>
</feature>
<dbReference type="Proteomes" id="UP000183832">
    <property type="component" value="Unassembled WGS sequence"/>
</dbReference>
<proteinExistence type="predicted"/>
<evidence type="ECO:0000256" key="3">
    <source>
        <dbReference type="ARBA" id="ARBA00022729"/>
    </source>
</evidence>
<dbReference type="SUPFAM" id="SSF47473">
    <property type="entry name" value="EF-hand"/>
    <property type="match status" value="2"/>
</dbReference>
<dbReference type="GO" id="GO:0015031">
    <property type="term" value="P:protein transport"/>
    <property type="evidence" value="ECO:0007669"/>
    <property type="project" value="UniProtKB-ARBA"/>
</dbReference>
<reference evidence="14 15" key="1">
    <citation type="submission" date="2015-04" db="EMBL/GenBank/DDBJ databases">
        <authorList>
            <person name="Syromyatnikov M.Y."/>
            <person name="Popov V.N."/>
        </authorList>
    </citation>
    <scope>NUCLEOTIDE SEQUENCE [LARGE SCALE GENOMIC DNA]</scope>
</reference>
<dbReference type="FunFam" id="1.10.238.10:FF:000104">
    <property type="entry name" value="calumenin isoform X1"/>
    <property type="match status" value="1"/>
</dbReference>
<evidence type="ECO:0000256" key="1">
    <source>
        <dbReference type="ARBA" id="ARBA00004319"/>
    </source>
</evidence>
<evidence type="ECO:0000256" key="9">
    <source>
        <dbReference type="ARBA" id="ARBA00056975"/>
    </source>
</evidence>
<comment type="subcellular location">
    <subcellularLocation>
        <location evidence="1">Endoplasmic reticulum lumen</location>
    </subcellularLocation>
</comment>
<feature type="domain" description="EF-hand" evidence="13">
    <location>
        <begin position="543"/>
        <end position="578"/>
    </location>
</feature>
<keyword evidence="12" id="KW-0812">Transmembrane</keyword>
<dbReference type="InterPro" id="IPR002048">
    <property type="entry name" value="EF_hand_dom"/>
</dbReference>
<evidence type="ECO:0000256" key="10">
    <source>
        <dbReference type="ARBA" id="ARBA00063143"/>
    </source>
</evidence>
<keyword evidence="12" id="KW-0472">Membrane</keyword>
<feature type="transmembrane region" description="Helical" evidence="12">
    <location>
        <begin position="269"/>
        <end position="289"/>
    </location>
</feature>
<dbReference type="InterPro" id="IPR011992">
    <property type="entry name" value="EF-hand-dom_pair"/>
</dbReference>
<keyword evidence="12" id="KW-1133">Transmembrane helix</keyword>
<gene>
    <name evidence="14" type="primary">similar to Calumenin-A</name>
    <name evidence="14" type="ORF">CLUMA_CG013742</name>
</gene>
<dbReference type="CDD" id="cd16227">
    <property type="entry name" value="EFh_CREC_RCN2_like"/>
    <property type="match status" value="1"/>
</dbReference>
<dbReference type="Gene3D" id="1.10.238.10">
    <property type="entry name" value="EF-hand"/>
    <property type="match status" value="3"/>
</dbReference>
<dbReference type="PANTHER" id="PTHR10827">
    <property type="entry name" value="RETICULOCALBIN"/>
    <property type="match status" value="1"/>
</dbReference>
<comment type="function">
    <text evidence="9">Probable molecular chaperone assisting protein biosynthesis and transport in the endoplasmic reticulum. Required for the proper biosynthesis and transport of pulmonary surfactant-associated protein A/SP-A, pulmonary surfactant-associated protein D/SP-D and the lipid transporter ABCA3. By regulating both the proper expression and the degradation through the endoplasmic reticulum-associated protein degradation pathway of these proteins plays a crucial role in pulmonary surfactant homeostasis. Has an anti-fibrotic activity by negatively regulating the secretion of type I and type III collagens. This calcium-binding protein also transiently associates with immature PCSK6 and regulates its secretion.</text>
</comment>
<evidence type="ECO:0000259" key="13">
    <source>
        <dbReference type="PROSITE" id="PS50222"/>
    </source>
</evidence>
<evidence type="ECO:0000313" key="14">
    <source>
        <dbReference type="EMBL" id="CRL00480.1"/>
    </source>
</evidence>
<dbReference type="STRING" id="568069.A0A1J1IJW3"/>
<dbReference type="GO" id="GO:0005788">
    <property type="term" value="C:endoplasmic reticulum lumen"/>
    <property type="evidence" value="ECO:0007669"/>
    <property type="project" value="UniProtKB-SubCell"/>
</dbReference>
<sequence length="597" mass="67565">MPIILIRGNLAGYSSKSSPFRAVVSGLKPADIEQLNRFPCGGYSDECSIVFLAHPCIILSALEVLGYRVVASSSTAVKQDYNEYMWTMRKEFSEPEPFEDTTVTPQNKIDFFIMSTPPIVNNPMVQASPPTINNPMVQVSPPAINNPMVQAAPPAAVATAPAPSKVVVPLPIIQQQDEIYYYVFIKASLYSADSAIFGLEQQEVQALSKRFNSTFKEIENGVMIKKPVSVVVNALAQLGYKVISTCGEGETFSNQISGRRVKKYKKAVMLIRNLPTILFLLIWIVPMIVRAAASHKHAHGKERLEDGAFSPKDHDHFDGEGEHHSEFDHEAILGSVKDAEEYDNLPPEESKRRLGLLVQKMDLNSDGFIDRHELKAWILRSFKKLSEEEAEDRFEDLDEDNDDKISWGEYVKDVYGLDSDDGLSSIDDDEQSKLLEDDRQMFKAADLDKDGFLSLDEHVKFHSPEEHPDMLPLILHQTLRDKDLNKDGRIDFQEFIGDQGKGHDKEWLLTEKDRFDTDFDKDHDGYLNHNEILSWIVPSNEEVAVDEVDHLFAASDEDHDDRLSYNEIIDKYDIFVGSEATDYGDHLQNIDEIHDEL</sequence>
<evidence type="ECO:0000256" key="4">
    <source>
        <dbReference type="ARBA" id="ARBA00022737"/>
    </source>
</evidence>
<evidence type="ECO:0000256" key="7">
    <source>
        <dbReference type="ARBA" id="ARBA00023180"/>
    </source>
</evidence>
<evidence type="ECO:0000313" key="15">
    <source>
        <dbReference type="Proteomes" id="UP000183832"/>
    </source>
</evidence>
<dbReference type="GO" id="GO:0009890">
    <property type="term" value="P:negative regulation of biosynthetic process"/>
    <property type="evidence" value="ECO:0007669"/>
    <property type="project" value="InterPro"/>
</dbReference>
<dbReference type="Gene3D" id="3.30.1410.10">
    <property type="entry name" value="GTP cyclohydrolase I feedback regulatory protein GFRP"/>
    <property type="match status" value="1"/>
</dbReference>
<dbReference type="EMBL" id="CVRI01000054">
    <property type="protein sequence ID" value="CRL00480.1"/>
    <property type="molecule type" value="Genomic_DNA"/>
</dbReference>
<dbReference type="SMART" id="SM00054">
    <property type="entry name" value="EFh"/>
    <property type="match status" value="6"/>
</dbReference>
<dbReference type="AlphaFoldDB" id="A0A1J1IJW3"/>
<keyword evidence="3" id="KW-0732">Signal</keyword>
<dbReference type="GO" id="GO:0005509">
    <property type="term" value="F:calcium ion binding"/>
    <property type="evidence" value="ECO:0007669"/>
    <property type="project" value="InterPro"/>
</dbReference>
<keyword evidence="6" id="KW-0106">Calcium</keyword>
<evidence type="ECO:0000256" key="8">
    <source>
        <dbReference type="ARBA" id="ARBA00023186"/>
    </source>
</evidence>
<accession>A0A1J1IJW3</accession>
<dbReference type="PROSITE" id="PS00018">
    <property type="entry name" value="EF_HAND_1"/>
    <property type="match status" value="5"/>
</dbReference>
<feature type="domain" description="EF-hand" evidence="13">
    <location>
        <begin position="349"/>
        <end position="384"/>
    </location>
</feature>
<evidence type="ECO:0000256" key="5">
    <source>
        <dbReference type="ARBA" id="ARBA00022824"/>
    </source>
</evidence>
<dbReference type="PANTHER" id="PTHR10827:SF95">
    <property type="entry name" value="LD34388P"/>
    <property type="match status" value="1"/>
</dbReference>
<dbReference type="InterPro" id="IPR018247">
    <property type="entry name" value="EF_Hand_1_Ca_BS"/>
</dbReference>
<keyword evidence="15" id="KW-1185">Reference proteome</keyword>
<organism evidence="14 15">
    <name type="scientific">Clunio marinus</name>
    <dbReference type="NCBI Taxonomy" id="568069"/>
    <lineage>
        <taxon>Eukaryota</taxon>
        <taxon>Metazoa</taxon>
        <taxon>Ecdysozoa</taxon>
        <taxon>Arthropoda</taxon>
        <taxon>Hexapoda</taxon>
        <taxon>Insecta</taxon>
        <taxon>Pterygota</taxon>
        <taxon>Neoptera</taxon>
        <taxon>Endopterygota</taxon>
        <taxon>Diptera</taxon>
        <taxon>Nematocera</taxon>
        <taxon>Chironomoidea</taxon>
        <taxon>Chironomidae</taxon>
        <taxon>Clunio</taxon>
    </lineage>
</organism>
<comment type="subunit">
    <text evidence="10">Interacts with PCSK6 (immature form including the propeptide); probably involved in the maturation and the secretion of PCSK6.</text>
</comment>
<dbReference type="InterPro" id="IPR036717">
    <property type="entry name" value="GFRP_sf"/>
</dbReference>
<evidence type="ECO:0000256" key="2">
    <source>
        <dbReference type="ARBA" id="ARBA00022723"/>
    </source>
</evidence>
<keyword evidence="2" id="KW-0479">Metal-binding</keyword>
<dbReference type="PROSITE" id="PS50222">
    <property type="entry name" value="EF_HAND_2"/>
    <property type="match status" value="4"/>
</dbReference>
<evidence type="ECO:0000256" key="12">
    <source>
        <dbReference type="SAM" id="Phobius"/>
    </source>
</evidence>
<keyword evidence="5" id="KW-0256">Endoplasmic reticulum</keyword>
<keyword evidence="4" id="KW-0677">Repeat</keyword>
<evidence type="ECO:0000256" key="11">
    <source>
        <dbReference type="ARBA" id="ARBA00072696"/>
    </source>
</evidence>
<keyword evidence="8" id="KW-0143">Chaperone</keyword>
<keyword evidence="7" id="KW-0325">Glycoprotein</keyword>
<evidence type="ECO:0000256" key="6">
    <source>
        <dbReference type="ARBA" id="ARBA00022837"/>
    </source>
</evidence>
<protein>
    <recommendedName>
        <fullName evidence="11">Reticulocalbin-3</fullName>
    </recommendedName>
</protein>
<dbReference type="OrthoDB" id="293868at2759"/>
<name>A0A1J1IJW3_9DIPT</name>
<feature type="domain" description="EF-hand" evidence="13">
    <location>
        <begin position="433"/>
        <end position="468"/>
    </location>
</feature>
<dbReference type="Pfam" id="PF13499">
    <property type="entry name" value="EF-hand_7"/>
    <property type="match status" value="3"/>
</dbReference>